<name>A0A5P1X525_9LACO</name>
<protein>
    <submittedName>
        <fullName evidence="1">Uncharacterized protein</fullName>
    </submittedName>
</protein>
<sequence length="103" mass="12125">MAEYIGDIKIDPDDPVVVDEDYNGQEIYDYQTYFNLEDEMYTEEQEEDFLKMWLKSQSLDYLKKLTNEQIDNSDLKDILIDILMNENKEEVLALAGAWKVSGE</sequence>
<dbReference type="RefSeq" id="WP_150204139.1">
    <property type="nucleotide sequence ID" value="NZ_CP043939.1"/>
</dbReference>
<dbReference type="EMBL" id="CP043939">
    <property type="protein sequence ID" value="QER67601.1"/>
    <property type="molecule type" value="Genomic_DNA"/>
</dbReference>
<dbReference type="Proteomes" id="UP000325295">
    <property type="component" value="Chromosome"/>
</dbReference>
<reference evidence="1 2" key="1">
    <citation type="submission" date="2019-09" db="EMBL/GenBank/DDBJ databases">
        <title>Complete Genome Sequence of Lactobacillus nenjiangensis SH-Y15, isolated from sauerkraut.</title>
        <authorList>
            <person name="Yang H."/>
        </authorList>
    </citation>
    <scope>NUCLEOTIDE SEQUENCE [LARGE SCALE GENOMIC DNA]</scope>
    <source>
        <strain evidence="1 2">SH-Y15</strain>
    </source>
</reference>
<proteinExistence type="predicted"/>
<evidence type="ECO:0000313" key="2">
    <source>
        <dbReference type="Proteomes" id="UP000325295"/>
    </source>
</evidence>
<organism evidence="1 2">
    <name type="scientific">Paucilactobacillus nenjiangensis</name>
    <dbReference type="NCBI Taxonomy" id="1296540"/>
    <lineage>
        <taxon>Bacteria</taxon>
        <taxon>Bacillati</taxon>
        <taxon>Bacillota</taxon>
        <taxon>Bacilli</taxon>
        <taxon>Lactobacillales</taxon>
        <taxon>Lactobacillaceae</taxon>
        <taxon>Paucilactobacillus</taxon>
    </lineage>
</organism>
<keyword evidence="2" id="KW-1185">Reference proteome</keyword>
<dbReference type="KEGG" id="lnn:F0161_06840"/>
<gene>
    <name evidence="1" type="ORF">F0161_06840</name>
</gene>
<dbReference type="AlphaFoldDB" id="A0A5P1X525"/>
<accession>A0A5P1X525</accession>
<evidence type="ECO:0000313" key="1">
    <source>
        <dbReference type="EMBL" id="QER67601.1"/>
    </source>
</evidence>